<evidence type="ECO:0000313" key="8">
    <source>
        <dbReference type="Proteomes" id="UP000076023"/>
    </source>
</evidence>
<feature type="transmembrane region" description="Helical" evidence="5">
    <location>
        <begin position="51"/>
        <end position="71"/>
    </location>
</feature>
<feature type="transmembrane region" description="Helical" evidence="5">
    <location>
        <begin position="260"/>
        <end position="278"/>
    </location>
</feature>
<dbReference type="RefSeq" id="WP_075081181.1">
    <property type="nucleotide sequence ID" value="NZ_BDCO01000003.1"/>
</dbReference>
<organism evidence="7 8">
    <name type="scientific">Terrimicrobium sacchariphilum</name>
    <dbReference type="NCBI Taxonomy" id="690879"/>
    <lineage>
        <taxon>Bacteria</taxon>
        <taxon>Pseudomonadati</taxon>
        <taxon>Verrucomicrobiota</taxon>
        <taxon>Terrimicrobiia</taxon>
        <taxon>Terrimicrobiales</taxon>
        <taxon>Terrimicrobiaceae</taxon>
        <taxon>Terrimicrobium</taxon>
    </lineage>
</organism>
<dbReference type="PANTHER" id="PTHR37422:SF13">
    <property type="entry name" value="LIPOPOLYSACCHARIDE BIOSYNTHESIS PROTEIN PA4999-RELATED"/>
    <property type="match status" value="1"/>
</dbReference>
<evidence type="ECO:0000256" key="3">
    <source>
        <dbReference type="ARBA" id="ARBA00022989"/>
    </source>
</evidence>
<dbReference type="Pfam" id="PF04932">
    <property type="entry name" value="Wzy_C"/>
    <property type="match status" value="1"/>
</dbReference>
<feature type="domain" description="O-antigen ligase-related" evidence="6">
    <location>
        <begin position="221"/>
        <end position="364"/>
    </location>
</feature>
<evidence type="ECO:0000256" key="5">
    <source>
        <dbReference type="SAM" id="Phobius"/>
    </source>
</evidence>
<evidence type="ECO:0000256" key="4">
    <source>
        <dbReference type="ARBA" id="ARBA00023136"/>
    </source>
</evidence>
<dbReference type="InterPro" id="IPR007016">
    <property type="entry name" value="O-antigen_ligase-rel_domated"/>
</dbReference>
<gene>
    <name evidence="7" type="ORF">TSACC_3429</name>
</gene>
<dbReference type="GO" id="GO:0016020">
    <property type="term" value="C:membrane"/>
    <property type="evidence" value="ECO:0007669"/>
    <property type="project" value="UniProtKB-SubCell"/>
</dbReference>
<reference evidence="8" key="1">
    <citation type="journal article" date="2017" name="Genome Announc.">
        <title>Draft Genome Sequence of Terrimicrobium sacchariphilum NM-5T, a Facultative Anaerobic Soil Bacterium of the Class Spartobacteria.</title>
        <authorList>
            <person name="Qiu Y.L."/>
            <person name="Tourlousse D.M."/>
            <person name="Matsuura N."/>
            <person name="Ohashi A."/>
            <person name="Sekiguchi Y."/>
        </authorList>
    </citation>
    <scope>NUCLEOTIDE SEQUENCE [LARGE SCALE GENOMIC DNA]</scope>
    <source>
        <strain evidence="8">NM-5</strain>
    </source>
</reference>
<keyword evidence="3 5" id="KW-1133">Transmembrane helix</keyword>
<dbReference type="InterPro" id="IPR051533">
    <property type="entry name" value="WaaL-like"/>
</dbReference>
<feature type="transmembrane region" description="Helical" evidence="5">
    <location>
        <begin position="406"/>
        <end position="425"/>
    </location>
</feature>
<dbReference type="EMBL" id="BDCO01000003">
    <property type="protein sequence ID" value="GAT35364.1"/>
    <property type="molecule type" value="Genomic_DNA"/>
</dbReference>
<dbReference type="PANTHER" id="PTHR37422">
    <property type="entry name" value="TEICHURONIC ACID BIOSYNTHESIS PROTEIN TUAE"/>
    <property type="match status" value="1"/>
</dbReference>
<keyword evidence="4 5" id="KW-0472">Membrane</keyword>
<keyword evidence="2 5" id="KW-0812">Transmembrane</keyword>
<dbReference type="AlphaFoldDB" id="A0A146GFD5"/>
<comment type="subcellular location">
    <subcellularLocation>
        <location evidence="1">Membrane</location>
        <topology evidence="1">Multi-pass membrane protein</topology>
    </subcellularLocation>
</comment>
<evidence type="ECO:0000256" key="2">
    <source>
        <dbReference type="ARBA" id="ARBA00022692"/>
    </source>
</evidence>
<feature type="transmembrane region" description="Helical" evidence="5">
    <location>
        <begin position="219"/>
        <end position="248"/>
    </location>
</feature>
<name>A0A146GFD5_TERSA</name>
<dbReference type="OrthoDB" id="7295126at2"/>
<dbReference type="Proteomes" id="UP000076023">
    <property type="component" value="Unassembled WGS sequence"/>
</dbReference>
<accession>A0A146GFD5</accession>
<feature type="transmembrane region" description="Helical" evidence="5">
    <location>
        <begin position="107"/>
        <end position="129"/>
    </location>
</feature>
<dbReference type="STRING" id="690879.TSACC_3429"/>
<feature type="transmembrane region" description="Helical" evidence="5">
    <location>
        <begin position="348"/>
        <end position="368"/>
    </location>
</feature>
<dbReference type="GO" id="GO:0016874">
    <property type="term" value="F:ligase activity"/>
    <property type="evidence" value="ECO:0007669"/>
    <property type="project" value="UniProtKB-KW"/>
</dbReference>
<dbReference type="InParanoid" id="A0A146GFD5"/>
<sequence>MDWLVSIAIVLPAGYLYMIRSTWLIDYLVWITVLNRGIRRYVDWMAGSFNPLSPVSLTPLVISGLIFLMVFQNYNRLPGYFRKIIISFAIALSVAFAVGLIRNKLAAVYSLAEYVTPLSIMACAVLAWGKNDILDRWIKTVGWAAVFASAYGWYQYFTIPAWDAFWVRAVGFEGYLGKLKPTEMTVFSTMSERGPLASFLGFAVIPMICAKRWRNIGGWLSVLLILSVILLTFVRSTIITIGLAAVLYPLLNRGKNTFRIVILLCVIALAANVGLSLIPTSGKISERVSSIATITKDGSFQGRMEIAQYGFSSVIRNPIGTGLGSTGLAGRVNTGEIEAGAAIGDNGYFAILFTFGWIGSFFFFRAFYLIWRQIRIFERLGIRTDAVMLFKAFFVTGSIALIAGDWIAGAGSIVFFILAGFALHPRPQMDDYARRHSAHRGQKTFKPAT</sequence>
<evidence type="ECO:0000313" key="7">
    <source>
        <dbReference type="EMBL" id="GAT35364.1"/>
    </source>
</evidence>
<feature type="transmembrane region" description="Helical" evidence="5">
    <location>
        <begin position="7"/>
        <end position="31"/>
    </location>
</feature>
<feature type="transmembrane region" description="Helical" evidence="5">
    <location>
        <begin position="83"/>
        <end position="101"/>
    </location>
</feature>
<keyword evidence="7" id="KW-0436">Ligase</keyword>
<protein>
    <submittedName>
        <fullName evidence="7">O-antigen ligase like membrane protein</fullName>
    </submittedName>
</protein>
<proteinExistence type="predicted"/>
<evidence type="ECO:0000259" key="6">
    <source>
        <dbReference type="Pfam" id="PF04932"/>
    </source>
</evidence>
<evidence type="ECO:0000256" key="1">
    <source>
        <dbReference type="ARBA" id="ARBA00004141"/>
    </source>
</evidence>
<comment type="caution">
    <text evidence="7">The sequence shown here is derived from an EMBL/GenBank/DDBJ whole genome shotgun (WGS) entry which is preliminary data.</text>
</comment>
<keyword evidence="8" id="KW-1185">Reference proteome</keyword>